<dbReference type="Proteomes" id="UP000319257">
    <property type="component" value="Unassembled WGS sequence"/>
</dbReference>
<evidence type="ECO:0000313" key="3">
    <source>
        <dbReference type="Proteomes" id="UP000319257"/>
    </source>
</evidence>
<protein>
    <submittedName>
        <fullName evidence="2">Uncharacterized protein</fullName>
    </submittedName>
</protein>
<organism evidence="2 3">
    <name type="scientific">Thyridium curvatum</name>
    <dbReference type="NCBI Taxonomy" id="1093900"/>
    <lineage>
        <taxon>Eukaryota</taxon>
        <taxon>Fungi</taxon>
        <taxon>Dikarya</taxon>
        <taxon>Ascomycota</taxon>
        <taxon>Pezizomycotina</taxon>
        <taxon>Sordariomycetes</taxon>
        <taxon>Sordariomycetidae</taxon>
        <taxon>Thyridiales</taxon>
        <taxon>Thyridiaceae</taxon>
        <taxon>Thyridium</taxon>
    </lineage>
</organism>
<proteinExistence type="inferred from homology"/>
<dbReference type="PRINTS" id="PR00081">
    <property type="entry name" value="GDHRDH"/>
</dbReference>
<keyword evidence="3" id="KW-1185">Reference proteome</keyword>
<dbReference type="OrthoDB" id="5296at2759"/>
<evidence type="ECO:0000256" key="1">
    <source>
        <dbReference type="RuleBase" id="RU000363"/>
    </source>
</evidence>
<dbReference type="InParanoid" id="A0A507BA18"/>
<dbReference type="InterPro" id="IPR002347">
    <property type="entry name" value="SDR_fam"/>
</dbReference>
<dbReference type="AlphaFoldDB" id="A0A507BA18"/>
<dbReference type="PANTHER" id="PTHR45458">
    <property type="entry name" value="SHORT-CHAIN DEHYDROGENASE/REDUCTASE SDR"/>
    <property type="match status" value="1"/>
</dbReference>
<dbReference type="PRINTS" id="PR00080">
    <property type="entry name" value="SDRFAMILY"/>
</dbReference>
<dbReference type="InterPro" id="IPR036291">
    <property type="entry name" value="NAD(P)-bd_dom_sf"/>
</dbReference>
<gene>
    <name evidence="2" type="ORF">E0L32_000370</name>
</gene>
<comment type="caution">
    <text evidence="2">The sequence shown here is derived from an EMBL/GenBank/DDBJ whole genome shotgun (WGS) entry which is preliminary data.</text>
</comment>
<comment type="similarity">
    <text evidence="1">Belongs to the short-chain dehydrogenases/reductases (SDR) family.</text>
</comment>
<reference evidence="2 3" key="1">
    <citation type="submission" date="2019-06" db="EMBL/GenBank/DDBJ databases">
        <title>Draft genome sequence of the filamentous fungus Phialemoniopsis curvata isolated from diesel fuel.</title>
        <authorList>
            <person name="Varaljay V.A."/>
            <person name="Lyon W.J."/>
            <person name="Crouch A.L."/>
            <person name="Drake C.E."/>
            <person name="Hollomon J.M."/>
            <person name="Nadeau L.J."/>
            <person name="Nunn H.S."/>
            <person name="Stevenson B.S."/>
            <person name="Bojanowski C.L."/>
            <person name="Crookes-Goodson W.J."/>
        </authorList>
    </citation>
    <scope>NUCLEOTIDE SEQUENCE [LARGE SCALE GENOMIC DNA]</scope>
    <source>
        <strain evidence="2 3">D216</strain>
    </source>
</reference>
<accession>A0A507BA18</accession>
<dbReference type="Gene3D" id="3.40.50.720">
    <property type="entry name" value="NAD(P)-binding Rossmann-like Domain"/>
    <property type="match status" value="1"/>
</dbReference>
<evidence type="ECO:0000313" key="2">
    <source>
        <dbReference type="EMBL" id="TPX16036.1"/>
    </source>
</evidence>
<name>A0A507BA18_9PEZI</name>
<dbReference type="GeneID" id="41967817"/>
<dbReference type="PANTHER" id="PTHR45458:SF1">
    <property type="entry name" value="SHORT CHAIN DEHYDROGENASE"/>
    <property type="match status" value="1"/>
</dbReference>
<sequence length="275" mass="29788">MPDLISHDVSFPRRDKIATSQCRTSSASNQPNTCYLNQQQGFCGQSKEMPPAVLVVGANRGLGLQFVLQYLEKGFDVYGTYRQESADEAKELLESGATAIPLDLADENSILDAATSFGDQALDILINCAGAGNGSPQAFDTTVDEFMHKFRISAVGPFLTTRTFHTQLMKSKSPFVINISSGAGSISGNETGKNISYRTSKTALNMITVDLARELASDNIACIAMSPGWVKTKMSNWTGPLETPEAVARMIAVIDGLKFTDSGTFWHRDGHQCGW</sequence>
<dbReference type="GO" id="GO:0016616">
    <property type="term" value="F:oxidoreductase activity, acting on the CH-OH group of donors, NAD or NADP as acceptor"/>
    <property type="evidence" value="ECO:0007669"/>
    <property type="project" value="TreeGrafter"/>
</dbReference>
<dbReference type="EMBL" id="SKBQ01000001">
    <property type="protein sequence ID" value="TPX16036.1"/>
    <property type="molecule type" value="Genomic_DNA"/>
</dbReference>
<dbReference type="SUPFAM" id="SSF51735">
    <property type="entry name" value="NAD(P)-binding Rossmann-fold domains"/>
    <property type="match status" value="1"/>
</dbReference>
<dbReference type="RefSeq" id="XP_030997747.1">
    <property type="nucleotide sequence ID" value="XM_031138029.1"/>
</dbReference>
<dbReference type="CDD" id="cd05325">
    <property type="entry name" value="carb_red_sniffer_like_SDR_c"/>
    <property type="match status" value="1"/>
</dbReference>
<dbReference type="InterPro" id="IPR052184">
    <property type="entry name" value="SDR_enzymes"/>
</dbReference>
<dbReference type="Pfam" id="PF00106">
    <property type="entry name" value="adh_short"/>
    <property type="match status" value="1"/>
</dbReference>